<evidence type="ECO:0000256" key="2">
    <source>
        <dbReference type="PROSITE-ProRule" id="PRU00335"/>
    </source>
</evidence>
<dbReference type="InterPro" id="IPR036271">
    <property type="entry name" value="Tet_transcr_reg_TetR-rel_C_sf"/>
</dbReference>
<evidence type="ECO:0000313" key="5">
    <source>
        <dbReference type="Proteomes" id="UP000252893"/>
    </source>
</evidence>
<proteinExistence type="predicted"/>
<dbReference type="PROSITE" id="PS50977">
    <property type="entry name" value="HTH_TETR_2"/>
    <property type="match status" value="1"/>
</dbReference>
<organism evidence="4 5">
    <name type="scientific">Pseudochrobactrum asaccharolyticum</name>
    <dbReference type="NCBI Taxonomy" id="354351"/>
    <lineage>
        <taxon>Bacteria</taxon>
        <taxon>Pseudomonadati</taxon>
        <taxon>Pseudomonadota</taxon>
        <taxon>Alphaproteobacteria</taxon>
        <taxon>Hyphomicrobiales</taxon>
        <taxon>Brucellaceae</taxon>
        <taxon>Pseudochrobactrum</taxon>
    </lineage>
</organism>
<evidence type="ECO:0000313" key="4">
    <source>
        <dbReference type="EMBL" id="RBO98488.1"/>
    </source>
</evidence>
<feature type="domain" description="HTH tetR-type" evidence="3">
    <location>
        <begin position="38"/>
        <end position="98"/>
    </location>
</feature>
<dbReference type="EMBL" id="QNRH01000001">
    <property type="protein sequence ID" value="RBO98488.1"/>
    <property type="molecule type" value="Genomic_DNA"/>
</dbReference>
<accession>A0A366EAP2</accession>
<feature type="DNA-binding region" description="H-T-H motif" evidence="2">
    <location>
        <begin position="61"/>
        <end position="80"/>
    </location>
</feature>
<evidence type="ECO:0000256" key="1">
    <source>
        <dbReference type="ARBA" id="ARBA00023125"/>
    </source>
</evidence>
<comment type="caution">
    <text evidence="4">The sequence shown here is derived from an EMBL/GenBank/DDBJ whole genome shotgun (WGS) entry which is preliminary data.</text>
</comment>
<dbReference type="InterPro" id="IPR001647">
    <property type="entry name" value="HTH_TetR"/>
</dbReference>
<protein>
    <recommendedName>
        <fullName evidence="3">HTH tetR-type domain-containing protein</fullName>
    </recommendedName>
</protein>
<dbReference type="Proteomes" id="UP000252893">
    <property type="component" value="Unassembled WGS sequence"/>
</dbReference>
<gene>
    <name evidence="4" type="ORF">DFR47_10184</name>
</gene>
<dbReference type="InterPro" id="IPR009057">
    <property type="entry name" value="Homeodomain-like_sf"/>
</dbReference>
<keyword evidence="1 2" id="KW-0238">DNA-binding</keyword>
<dbReference type="AlphaFoldDB" id="A0A366EAP2"/>
<reference evidence="4 5" key="1">
    <citation type="submission" date="2018-06" db="EMBL/GenBank/DDBJ databases">
        <title>Genomic Encyclopedia of Type Strains, Phase IV (KMG-IV): sequencing the most valuable type-strain genomes for metagenomic binning, comparative biology and taxonomic classification.</title>
        <authorList>
            <person name="Goeker M."/>
        </authorList>
    </citation>
    <scope>NUCLEOTIDE SEQUENCE [LARGE SCALE GENOMIC DNA]</scope>
    <source>
        <strain evidence="4 5">DSM 25619</strain>
    </source>
</reference>
<dbReference type="GO" id="GO:0003677">
    <property type="term" value="F:DNA binding"/>
    <property type="evidence" value="ECO:0007669"/>
    <property type="project" value="UniProtKB-UniRule"/>
</dbReference>
<dbReference type="SUPFAM" id="SSF46689">
    <property type="entry name" value="Homeodomain-like"/>
    <property type="match status" value="1"/>
</dbReference>
<keyword evidence="5" id="KW-1185">Reference proteome</keyword>
<name>A0A366EAP2_9HYPH</name>
<dbReference type="Gene3D" id="1.10.357.10">
    <property type="entry name" value="Tetracycline Repressor, domain 2"/>
    <property type="match status" value="1"/>
</dbReference>
<evidence type="ECO:0000259" key="3">
    <source>
        <dbReference type="PROSITE" id="PS50977"/>
    </source>
</evidence>
<sequence length="257" mass="28804">MQQIVLFCSKNAGAIRVGADMKKDLTAKKCITVGARIGRPARISLEEIARITLKIGLDDVTMIAVGQALGVDHSSLYRYVKGRKDLLLAAADLAIAELDWRGNPANWHEFAQNVANSSWELFDRYPGLADAMRELEVSPPSGIRAFGEIANRFVEYGFSAEEAVVVLDSIFDMTMDCFTGWRRAYKPARIGDNSIEKVVKSWEAEAARNPDTARPILIMSRMMTDPPKEWWNRKLHLILEGAEAVFNKRQLIYEAAE</sequence>
<dbReference type="SUPFAM" id="SSF48498">
    <property type="entry name" value="Tetracyclin repressor-like, C-terminal domain"/>
    <property type="match status" value="1"/>
</dbReference>